<dbReference type="InterPro" id="IPR002912">
    <property type="entry name" value="ACT_dom"/>
</dbReference>
<dbReference type="InterPro" id="IPR018042">
    <property type="entry name" value="Aspartate_kinase_CS"/>
</dbReference>
<dbReference type="Pfam" id="PF22468">
    <property type="entry name" value="ACT_9"/>
    <property type="match status" value="1"/>
</dbReference>
<protein>
    <recommendedName>
        <fullName evidence="14">Aspartokinase</fullName>
        <ecNumber evidence="14">2.7.2.4</ecNumber>
    </recommendedName>
</protein>
<dbReference type="SUPFAM" id="SSF55021">
    <property type="entry name" value="ACT-like"/>
    <property type="match status" value="2"/>
</dbReference>
<evidence type="ECO:0000256" key="15">
    <source>
        <dbReference type="RuleBase" id="RU004249"/>
    </source>
</evidence>
<dbReference type="InterPro" id="IPR036393">
    <property type="entry name" value="AceGlu_kinase-like_sf"/>
</dbReference>
<feature type="binding site" evidence="13">
    <location>
        <position position="227"/>
    </location>
    <ligand>
        <name>ATP</name>
        <dbReference type="ChEBI" id="CHEBI:30616"/>
    </ligand>
</feature>
<dbReference type="EC" id="2.7.2.4" evidence="14"/>
<comment type="caution">
    <text evidence="17">The sequence shown here is derived from an EMBL/GenBank/DDBJ whole genome shotgun (WGS) entry which is preliminary data.</text>
</comment>
<dbReference type="PANTHER" id="PTHR21499">
    <property type="entry name" value="ASPARTATE KINASE"/>
    <property type="match status" value="1"/>
</dbReference>
<feature type="binding site" evidence="13">
    <location>
        <position position="121"/>
    </location>
    <ligand>
        <name>substrate</name>
    </ligand>
</feature>
<reference evidence="17 18" key="1">
    <citation type="journal article" date="2015" name="Genome Announc.">
        <title>Expanding the biotechnology potential of lactobacilli through comparative genomics of 213 strains and associated genera.</title>
        <authorList>
            <person name="Sun Z."/>
            <person name="Harris H.M."/>
            <person name="McCann A."/>
            <person name="Guo C."/>
            <person name="Argimon S."/>
            <person name="Zhang W."/>
            <person name="Yang X."/>
            <person name="Jeffery I.B."/>
            <person name="Cooney J.C."/>
            <person name="Kagawa T.F."/>
            <person name="Liu W."/>
            <person name="Song Y."/>
            <person name="Salvetti E."/>
            <person name="Wrobel A."/>
            <person name="Rasinkangas P."/>
            <person name="Parkhill J."/>
            <person name="Rea M.C."/>
            <person name="O'Sullivan O."/>
            <person name="Ritari J."/>
            <person name="Douillard F.P."/>
            <person name="Paul Ross R."/>
            <person name="Yang R."/>
            <person name="Briner A.E."/>
            <person name="Felis G.E."/>
            <person name="de Vos W.M."/>
            <person name="Barrangou R."/>
            <person name="Klaenhammer T.R."/>
            <person name="Caufield P.W."/>
            <person name="Cui Y."/>
            <person name="Zhang H."/>
            <person name="O'Toole P.W."/>
        </authorList>
    </citation>
    <scope>NUCLEOTIDE SEQUENCE [LARGE SCALE GENOMIC DNA]</scope>
    <source>
        <strain evidence="17 18">DSM 23829</strain>
    </source>
</reference>
<comment type="catalytic activity">
    <reaction evidence="12 14">
        <text>L-aspartate + ATP = 4-phospho-L-aspartate + ADP</text>
        <dbReference type="Rhea" id="RHEA:23776"/>
        <dbReference type="ChEBI" id="CHEBI:29991"/>
        <dbReference type="ChEBI" id="CHEBI:30616"/>
        <dbReference type="ChEBI" id="CHEBI:57535"/>
        <dbReference type="ChEBI" id="CHEBI:456216"/>
        <dbReference type="EC" id="2.7.2.4"/>
    </reaction>
</comment>
<dbReference type="UniPathway" id="UPA00050">
    <property type="reaction ID" value="UER00461"/>
</dbReference>
<evidence type="ECO:0000256" key="10">
    <source>
        <dbReference type="ARBA" id="ARBA00022915"/>
    </source>
</evidence>
<dbReference type="NCBIfam" id="TIGR00657">
    <property type="entry name" value="asp_kinases"/>
    <property type="match status" value="1"/>
</dbReference>
<comment type="pathway">
    <text evidence="3 15">Amino-acid biosynthesis; L-methionine biosynthesis via de novo pathway; L-homoserine from L-aspartate: step 1/3.</text>
</comment>
<dbReference type="GO" id="GO:0009088">
    <property type="term" value="P:threonine biosynthetic process"/>
    <property type="evidence" value="ECO:0007669"/>
    <property type="project" value="UniProtKB-UniPathway"/>
</dbReference>
<dbReference type="Gene3D" id="1.20.120.1320">
    <property type="entry name" value="Aspartokinase, catalytic domain"/>
    <property type="match status" value="1"/>
</dbReference>
<dbReference type="CDD" id="cd04911">
    <property type="entry name" value="ACT_AKiii-YclM-BS_1"/>
    <property type="match status" value="1"/>
</dbReference>
<feature type="binding site" evidence="13">
    <location>
        <begin position="6"/>
        <end position="9"/>
    </location>
    <ligand>
        <name>ATP</name>
        <dbReference type="ChEBI" id="CHEBI:30616"/>
    </ligand>
</feature>
<dbReference type="GO" id="GO:0004072">
    <property type="term" value="F:aspartate kinase activity"/>
    <property type="evidence" value="ECO:0007669"/>
    <property type="project" value="UniProtKB-EC"/>
</dbReference>
<feature type="binding site" evidence="13">
    <location>
        <begin position="221"/>
        <end position="222"/>
    </location>
    <ligand>
        <name>ATP</name>
        <dbReference type="ChEBI" id="CHEBI:30616"/>
    </ligand>
</feature>
<dbReference type="UniPathway" id="UPA00034">
    <property type="reaction ID" value="UER00015"/>
</dbReference>
<evidence type="ECO:0000256" key="1">
    <source>
        <dbReference type="ARBA" id="ARBA00003121"/>
    </source>
</evidence>
<accession>A0A0R2AT19</accession>
<evidence type="ECO:0000256" key="9">
    <source>
        <dbReference type="ARBA" id="ARBA00022840"/>
    </source>
</evidence>
<dbReference type="PIRSF" id="PIRSF000726">
    <property type="entry name" value="Asp_kin"/>
    <property type="match status" value="1"/>
</dbReference>
<evidence type="ECO:0000256" key="14">
    <source>
        <dbReference type="RuleBase" id="RU003448"/>
    </source>
</evidence>
<dbReference type="CDD" id="cd04916">
    <property type="entry name" value="ACT_AKiii-YclM-BS_2"/>
    <property type="match status" value="1"/>
</dbReference>
<evidence type="ECO:0000313" key="18">
    <source>
        <dbReference type="Proteomes" id="UP000052012"/>
    </source>
</evidence>
<evidence type="ECO:0000256" key="5">
    <source>
        <dbReference type="ARBA" id="ARBA00010122"/>
    </source>
</evidence>
<dbReference type="CDD" id="cd04245">
    <property type="entry name" value="AAK_AKiii-YclM-BS"/>
    <property type="match status" value="1"/>
</dbReference>
<dbReference type="GO" id="GO:0005524">
    <property type="term" value="F:ATP binding"/>
    <property type="evidence" value="ECO:0007669"/>
    <property type="project" value="UniProtKB-KW"/>
</dbReference>
<dbReference type="GO" id="GO:0005829">
    <property type="term" value="C:cytosol"/>
    <property type="evidence" value="ECO:0007669"/>
    <property type="project" value="TreeGrafter"/>
</dbReference>
<dbReference type="Pfam" id="PF00696">
    <property type="entry name" value="AA_kinase"/>
    <property type="match status" value="1"/>
</dbReference>
<evidence type="ECO:0000256" key="8">
    <source>
        <dbReference type="ARBA" id="ARBA00022777"/>
    </source>
</evidence>
<organism evidence="17 18">
    <name type="scientific">Apilactobacillus ozensis DSM 23829 = JCM 17196</name>
    <dbReference type="NCBI Taxonomy" id="1423781"/>
    <lineage>
        <taxon>Bacteria</taxon>
        <taxon>Bacillati</taxon>
        <taxon>Bacillota</taxon>
        <taxon>Bacilli</taxon>
        <taxon>Lactobacillales</taxon>
        <taxon>Lactobacillaceae</taxon>
        <taxon>Apilactobacillus</taxon>
    </lineage>
</organism>
<sequence>MMKVVKFGGSSLASGPQFEKVINIIKNDSRRQVIVTSAPGKRFPKDTKVTDLLITYAEQVIGKQDYSEVQSDIFNRYREIASYFKLPTENIKELKNIIYRLPQSSYPNDDYLMAAFKAHGERINAKLMNMILNHLDIKSRYIDPKKAGIIVTDYPNNASVLPVTYKNLSELEYSDDEKLVFPGFFGFTSNNEIATFNRGGSDITGSILARGLKIPSYENFTDVNAIYAANPKIVNDPMPIHKLTYREMRELSYAGFSVFNDEAIIPAIEGHVTITVKNTNNPELPGTKIVPQGIAQPSHVITGVAGSDHFSALYIHKYLLNKEVGFTLKLLQILYKYNISYEHMPSGIDDLTVIFDKKQLTDNVVENICQDIKSILNPDQIEWIDDYAIIMIVGEGMKGQTGILDRVLNPLAQNRIAVHMINQGASRLSMMIGTRKEDAEDAVNCIYNEFFLEE</sequence>
<dbReference type="GO" id="GO:0009089">
    <property type="term" value="P:lysine biosynthetic process via diaminopimelate"/>
    <property type="evidence" value="ECO:0007669"/>
    <property type="project" value="UniProtKB-UniPathway"/>
</dbReference>
<keyword evidence="8 14" id="KW-0418">Kinase</keyword>
<evidence type="ECO:0000256" key="3">
    <source>
        <dbReference type="ARBA" id="ARBA00004986"/>
    </source>
</evidence>
<dbReference type="GO" id="GO:0019877">
    <property type="term" value="P:diaminopimelate biosynthetic process"/>
    <property type="evidence" value="ECO:0007669"/>
    <property type="project" value="UniProtKB-KW"/>
</dbReference>
<feature type="domain" description="ACT" evidence="16">
    <location>
        <begin position="392"/>
        <end position="454"/>
    </location>
</feature>
<evidence type="ECO:0000259" key="16">
    <source>
        <dbReference type="PROSITE" id="PS51671"/>
    </source>
</evidence>
<evidence type="ECO:0000256" key="11">
    <source>
        <dbReference type="ARBA" id="ARBA00023154"/>
    </source>
</evidence>
<evidence type="ECO:0000256" key="12">
    <source>
        <dbReference type="ARBA" id="ARBA00047872"/>
    </source>
</evidence>
<dbReference type="NCBIfam" id="NF006540">
    <property type="entry name" value="PRK09034.1"/>
    <property type="match status" value="1"/>
</dbReference>
<dbReference type="InterPro" id="IPR035804">
    <property type="entry name" value="AKIII_YclM_N"/>
</dbReference>
<dbReference type="InterPro" id="IPR005260">
    <property type="entry name" value="Asp_kin_monofn"/>
</dbReference>
<dbReference type="InterPro" id="IPR042199">
    <property type="entry name" value="AsparK_Bifunc_asparK/hSer_DH"/>
</dbReference>
<keyword evidence="18" id="KW-1185">Reference proteome</keyword>
<name>A0A0R2AT19_9LACO</name>
<feature type="binding site" evidence="13">
    <location>
        <position position="50"/>
    </location>
    <ligand>
        <name>substrate</name>
    </ligand>
</feature>
<dbReference type="InterPro" id="IPR045865">
    <property type="entry name" value="ACT-like_dom_sf"/>
</dbReference>
<dbReference type="FunFam" id="3.40.1160.10:FF:000027">
    <property type="entry name" value="Aspartokinase"/>
    <property type="match status" value="1"/>
</dbReference>
<keyword evidence="6 14" id="KW-0808">Transferase</keyword>
<evidence type="ECO:0000256" key="6">
    <source>
        <dbReference type="ARBA" id="ARBA00022679"/>
    </source>
</evidence>
<comment type="pathway">
    <text evidence="4 15">Amino-acid biosynthesis; L-threonine biosynthesis; L-threonine from L-aspartate: step 1/5.</text>
</comment>
<dbReference type="PROSITE" id="PS00324">
    <property type="entry name" value="ASPARTOKINASE"/>
    <property type="match status" value="1"/>
</dbReference>
<proteinExistence type="inferred from homology"/>
<dbReference type="AlphaFoldDB" id="A0A0R2AT19"/>
<evidence type="ECO:0000256" key="2">
    <source>
        <dbReference type="ARBA" id="ARBA00004766"/>
    </source>
</evidence>
<dbReference type="PANTHER" id="PTHR21499:SF67">
    <property type="entry name" value="ASPARTOKINASE 3"/>
    <property type="match status" value="1"/>
</dbReference>
<dbReference type="InterPro" id="IPR001341">
    <property type="entry name" value="Asp_kinase"/>
</dbReference>
<evidence type="ECO:0000256" key="4">
    <source>
        <dbReference type="ARBA" id="ARBA00005139"/>
    </source>
</evidence>
<keyword evidence="11" id="KW-0457">Lysine biosynthesis</keyword>
<dbReference type="Gene3D" id="3.40.1160.10">
    <property type="entry name" value="Acetylglutamate kinase-like"/>
    <property type="match status" value="1"/>
</dbReference>
<dbReference type="SUPFAM" id="SSF53633">
    <property type="entry name" value="Carbamate kinase-like"/>
    <property type="match status" value="1"/>
</dbReference>
<evidence type="ECO:0000313" key="17">
    <source>
        <dbReference type="EMBL" id="KRM69871.1"/>
    </source>
</evidence>
<dbReference type="InterPro" id="IPR001048">
    <property type="entry name" value="Asp/Glu/Uridylate_kinase"/>
</dbReference>
<keyword evidence="7 13" id="KW-0547">Nucleotide-binding</keyword>
<dbReference type="GO" id="GO:0009090">
    <property type="term" value="P:homoserine biosynthetic process"/>
    <property type="evidence" value="ECO:0007669"/>
    <property type="project" value="TreeGrafter"/>
</dbReference>
<dbReference type="PROSITE" id="PS51671">
    <property type="entry name" value="ACT"/>
    <property type="match status" value="1"/>
</dbReference>
<keyword evidence="10" id="KW-0220">Diaminopimelate biosynthesis</keyword>
<keyword evidence="15" id="KW-0028">Amino-acid biosynthesis</keyword>
<comment type="function">
    <text evidence="1">Catalyzes the phosphorylation of the beta-carboxyl group of aspartic acid with ATP to yield 4-phospho-L-aspartate, which is involved in the branched biosynthetic pathway leading to the biosynthesis of amino acids threonine, isoleucine and methionine.</text>
</comment>
<dbReference type="InterPro" id="IPR054352">
    <property type="entry name" value="ACT_Aspartokinase"/>
</dbReference>
<dbReference type="PATRIC" id="fig|1423781.4.peg.38"/>
<dbReference type="STRING" id="1423781.FD06_GL000036"/>
<keyword evidence="9 13" id="KW-0067">ATP-binding</keyword>
<comment type="similarity">
    <text evidence="5 14">Belongs to the aspartokinase family.</text>
</comment>
<dbReference type="Gene3D" id="3.30.2130.10">
    <property type="entry name" value="VC0802-like"/>
    <property type="match status" value="1"/>
</dbReference>
<dbReference type="EMBL" id="AYYQ01000001">
    <property type="protein sequence ID" value="KRM69871.1"/>
    <property type="molecule type" value="Genomic_DNA"/>
</dbReference>
<evidence type="ECO:0000256" key="7">
    <source>
        <dbReference type="ARBA" id="ARBA00022741"/>
    </source>
</evidence>
<comment type="pathway">
    <text evidence="2 15">Amino-acid biosynthesis; L-lysine biosynthesis via DAP pathway; (S)-tetrahydrodipicolinate from L-aspartate: step 1/4.</text>
</comment>
<gene>
    <name evidence="17" type="ORF">FD06_GL000036</name>
</gene>
<dbReference type="UniPathway" id="UPA00051">
    <property type="reaction ID" value="UER00462"/>
</dbReference>
<dbReference type="Proteomes" id="UP000052012">
    <property type="component" value="Unassembled WGS sequence"/>
</dbReference>
<evidence type="ECO:0000256" key="13">
    <source>
        <dbReference type="PIRSR" id="PIRSR000726-1"/>
    </source>
</evidence>